<dbReference type="SUPFAM" id="SSF54695">
    <property type="entry name" value="POZ domain"/>
    <property type="match status" value="1"/>
</dbReference>
<dbReference type="GO" id="GO:0048666">
    <property type="term" value="P:neuron development"/>
    <property type="evidence" value="ECO:0007669"/>
    <property type="project" value="UniProtKB-ARBA"/>
</dbReference>
<dbReference type="GO" id="GO:0048513">
    <property type="term" value="P:animal organ development"/>
    <property type="evidence" value="ECO:0007669"/>
    <property type="project" value="UniProtKB-ARBA"/>
</dbReference>
<protein>
    <recommendedName>
        <fullName evidence="9">Broad-complex</fullName>
    </recommendedName>
</protein>
<dbReference type="EMBL" id="OV651825">
    <property type="protein sequence ID" value="CAH1102424.1"/>
    <property type="molecule type" value="Genomic_DNA"/>
</dbReference>
<evidence type="ECO:0000256" key="1">
    <source>
        <dbReference type="ARBA" id="ARBA00004123"/>
    </source>
</evidence>
<dbReference type="InterPro" id="IPR000210">
    <property type="entry name" value="BTB/POZ_dom"/>
</dbReference>
<dbReference type="PANTHER" id="PTHR23110">
    <property type="entry name" value="BTB DOMAIN TRANSCRIPTION FACTOR"/>
    <property type="match status" value="1"/>
</dbReference>
<dbReference type="Proteomes" id="UP001153636">
    <property type="component" value="Chromosome 13"/>
</dbReference>
<evidence type="ECO:0000256" key="2">
    <source>
        <dbReference type="ARBA" id="ARBA00023242"/>
    </source>
</evidence>
<evidence type="ECO:0000259" key="5">
    <source>
        <dbReference type="PROSITE" id="PS50097"/>
    </source>
</evidence>
<dbReference type="CDD" id="cd18315">
    <property type="entry name" value="BTB_POZ_BAB-like"/>
    <property type="match status" value="1"/>
</dbReference>
<keyword evidence="3" id="KW-0862">Zinc</keyword>
<dbReference type="GO" id="GO:0006357">
    <property type="term" value="P:regulation of transcription by RNA polymerase II"/>
    <property type="evidence" value="ECO:0007669"/>
    <property type="project" value="TreeGrafter"/>
</dbReference>
<dbReference type="PROSITE" id="PS50097">
    <property type="entry name" value="BTB"/>
    <property type="match status" value="1"/>
</dbReference>
<dbReference type="SMART" id="SM00355">
    <property type="entry name" value="ZnF_C2H2"/>
    <property type="match status" value="2"/>
</dbReference>
<dbReference type="SMART" id="SM00225">
    <property type="entry name" value="BTB"/>
    <property type="match status" value="1"/>
</dbReference>
<feature type="domain" description="C2H2-type" evidence="6">
    <location>
        <begin position="232"/>
        <end position="259"/>
    </location>
</feature>
<dbReference type="Gene3D" id="3.30.710.10">
    <property type="entry name" value="Potassium Channel Kv1.1, Chain A"/>
    <property type="match status" value="1"/>
</dbReference>
<dbReference type="PROSITE" id="PS50157">
    <property type="entry name" value="ZINC_FINGER_C2H2_2"/>
    <property type="match status" value="1"/>
</dbReference>
<evidence type="ECO:0000313" key="7">
    <source>
        <dbReference type="EMBL" id="CAH1102424.1"/>
    </source>
</evidence>
<reference evidence="7" key="1">
    <citation type="submission" date="2022-01" db="EMBL/GenBank/DDBJ databases">
        <authorList>
            <person name="King R."/>
        </authorList>
    </citation>
    <scope>NUCLEOTIDE SEQUENCE</scope>
</reference>
<comment type="subcellular location">
    <subcellularLocation>
        <location evidence="1">Nucleus</location>
    </subcellularLocation>
</comment>
<accession>A0A9P0G548</accession>
<feature type="compositionally biased region" description="Polar residues" evidence="4">
    <location>
        <begin position="131"/>
        <end position="142"/>
    </location>
</feature>
<dbReference type="InterPro" id="IPR013087">
    <property type="entry name" value="Znf_C2H2_type"/>
</dbReference>
<dbReference type="OrthoDB" id="10261408at2759"/>
<dbReference type="Pfam" id="PF00096">
    <property type="entry name" value="zf-C2H2"/>
    <property type="match status" value="2"/>
</dbReference>
<evidence type="ECO:0000256" key="3">
    <source>
        <dbReference type="PROSITE-ProRule" id="PRU00042"/>
    </source>
</evidence>
<dbReference type="GO" id="GO:0005634">
    <property type="term" value="C:nucleus"/>
    <property type="evidence" value="ECO:0007669"/>
    <property type="project" value="UniProtKB-SubCell"/>
</dbReference>
<dbReference type="PROSITE" id="PS00028">
    <property type="entry name" value="ZINC_FINGER_C2H2_1"/>
    <property type="match status" value="2"/>
</dbReference>
<dbReference type="GO" id="GO:0008270">
    <property type="term" value="F:zinc ion binding"/>
    <property type="evidence" value="ECO:0007669"/>
    <property type="project" value="UniProtKB-KW"/>
</dbReference>
<dbReference type="Pfam" id="PF00651">
    <property type="entry name" value="BTB"/>
    <property type="match status" value="1"/>
</dbReference>
<organism evidence="7 8">
    <name type="scientific">Psylliodes chrysocephalus</name>
    <dbReference type="NCBI Taxonomy" id="3402493"/>
    <lineage>
        <taxon>Eukaryota</taxon>
        <taxon>Metazoa</taxon>
        <taxon>Ecdysozoa</taxon>
        <taxon>Arthropoda</taxon>
        <taxon>Hexapoda</taxon>
        <taxon>Insecta</taxon>
        <taxon>Pterygota</taxon>
        <taxon>Neoptera</taxon>
        <taxon>Endopterygota</taxon>
        <taxon>Coleoptera</taxon>
        <taxon>Polyphaga</taxon>
        <taxon>Cucujiformia</taxon>
        <taxon>Chrysomeloidea</taxon>
        <taxon>Chrysomelidae</taxon>
        <taxon>Galerucinae</taxon>
        <taxon>Alticini</taxon>
        <taxon>Psylliodes</taxon>
    </lineage>
</organism>
<evidence type="ECO:0008006" key="9">
    <source>
        <dbReference type="Google" id="ProtNLM"/>
    </source>
</evidence>
<dbReference type="Gene3D" id="3.30.160.60">
    <property type="entry name" value="Classic Zinc Finger"/>
    <property type="match status" value="1"/>
</dbReference>
<keyword evidence="3" id="KW-0479">Metal-binding</keyword>
<evidence type="ECO:0000256" key="4">
    <source>
        <dbReference type="SAM" id="MobiDB-lite"/>
    </source>
</evidence>
<dbReference type="PANTHER" id="PTHR23110:SF106">
    <property type="entry name" value="FI01104P"/>
    <property type="match status" value="1"/>
</dbReference>
<dbReference type="InterPro" id="IPR036236">
    <property type="entry name" value="Znf_C2H2_sf"/>
</dbReference>
<keyword evidence="8" id="KW-1185">Reference proteome</keyword>
<dbReference type="AlphaFoldDB" id="A0A9P0G548"/>
<keyword evidence="2" id="KW-0539">Nucleus</keyword>
<gene>
    <name evidence="7" type="ORF">PSYICH_LOCUS3834</name>
</gene>
<proteinExistence type="predicted"/>
<sequence>MNSMDQAKQFAVNWSNHMNHIKQAFVNLLNNSDYTDVTLYVEGKKIGAHKMLLSACSNYFNNLFHDFPQEHPIVVLKGVRCCVLRDILKFIYSGEVSVDSKHFDNFLQTAEFLQISGLTGTKNEPNECVTELSNGPSPTGQTGRLKPRKRKSCPDIKEEKNDSDQDEDFDPKVLSTIFANDICDIQMGSDFEQDLTDYDTHEVIVKKEETSEEDPIDNVQGILSNNHTIDNLTCPICFKVFTHPYSLHHHKPVHLGRTKCPICSAVLSRKYNLKMHMKSKHNIV</sequence>
<dbReference type="InterPro" id="IPR051095">
    <property type="entry name" value="Dros_DevTransReg"/>
</dbReference>
<dbReference type="GO" id="GO:0003006">
    <property type="term" value="P:developmental process involved in reproduction"/>
    <property type="evidence" value="ECO:0007669"/>
    <property type="project" value="UniProtKB-ARBA"/>
</dbReference>
<feature type="compositionally biased region" description="Basic and acidic residues" evidence="4">
    <location>
        <begin position="152"/>
        <end position="163"/>
    </location>
</feature>
<name>A0A9P0G548_9CUCU</name>
<dbReference type="SUPFAM" id="SSF57667">
    <property type="entry name" value="beta-beta-alpha zinc fingers"/>
    <property type="match status" value="1"/>
</dbReference>
<evidence type="ECO:0000313" key="8">
    <source>
        <dbReference type="Proteomes" id="UP001153636"/>
    </source>
</evidence>
<evidence type="ECO:0000259" key="6">
    <source>
        <dbReference type="PROSITE" id="PS50157"/>
    </source>
</evidence>
<keyword evidence="3" id="KW-0863">Zinc-finger</keyword>
<feature type="region of interest" description="Disordered" evidence="4">
    <location>
        <begin position="124"/>
        <end position="168"/>
    </location>
</feature>
<dbReference type="InterPro" id="IPR011333">
    <property type="entry name" value="SKP1/BTB/POZ_sf"/>
</dbReference>
<feature type="domain" description="BTB" evidence="5">
    <location>
        <begin position="35"/>
        <end position="100"/>
    </location>
</feature>